<name>A0A2T8KUS0_9POAL</name>
<gene>
    <name evidence="1" type="ORF">PAHAL_1G103900</name>
</gene>
<organism evidence="1">
    <name type="scientific">Panicum hallii</name>
    <dbReference type="NCBI Taxonomy" id="206008"/>
    <lineage>
        <taxon>Eukaryota</taxon>
        <taxon>Viridiplantae</taxon>
        <taxon>Streptophyta</taxon>
        <taxon>Embryophyta</taxon>
        <taxon>Tracheophyta</taxon>
        <taxon>Spermatophyta</taxon>
        <taxon>Magnoliopsida</taxon>
        <taxon>Liliopsida</taxon>
        <taxon>Poales</taxon>
        <taxon>Poaceae</taxon>
        <taxon>PACMAD clade</taxon>
        <taxon>Panicoideae</taxon>
        <taxon>Panicodae</taxon>
        <taxon>Paniceae</taxon>
        <taxon>Panicinae</taxon>
        <taxon>Panicum</taxon>
        <taxon>Panicum sect. Panicum</taxon>
    </lineage>
</organism>
<dbReference type="AlphaFoldDB" id="A0A2T8KUS0"/>
<reference evidence="1" key="1">
    <citation type="submission" date="2018-04" db="EMBL/GenBank/DDBJ databases">
        <title>WGS assembly of Panicum hallii.</title>
        <authorList>
            <person name="Lovell J."/>
            <person name="Jenkins J."/>
            <person name="Lowry D."/>
            <person name="Mamidi S."/>
            <person name="Sreedasyam A."/>
            <person name="Weng X."/>
            <person name="Barry K."/>
            <person name="Bonette J."/>
            <person name="Campitelli B."/>
            <person name="Daum C."/>
            <person name="Gordon S."/>
            <person name="Gould B."/>
            <person name="Lipzen A."/>
            <person name="Macqueen A."/>
            <person name="Palacio-Mejia J."/>
            <person name="Plott C."/>
            <person name="Shakirov E."/>
            <person name="Shu S."/>
            <person name="Yoshinaga Y."/>
            <person name="Zane M."/>
            <person name="Rokhsar D."/>
            <person name="Grimwood J."/>
            <person name="Schmutz J."/>
            <person name="Juenger T."/>
        </authorList>
    </citation>
    <scope>NUCLEOTIDE SEQUENCE [LARGE SCALE GENOMIC DNA]</scope>
    <source>
        <strain evidence="1">FIL2</strain>
    </source>
</reference>
<dbReference type="Proteomes" id="UP000243499">
    <property type="component" value="Chromosome 1"/>
</dbReference>
<protein>
    <submittedName>
        <fullName evidence="1">Uncharacterized protein</fullName>
    </submittedName>
</protein>
<sequence length="88" mass="9452">MGMGAAQYKKTAMAVPVAPSTPLFASFCSFEEAGHGGRYAQPGTESSPLGPGTAQLIFLQGRPLSPIHARRWMCSKFNFCIVPFLMVT</sequence>
<dbReference type="Gramene" id="PVH65920">
    <property type="protein sequence ID" value="PVH65920"/>
    <property type="gene ID" value="PAHAL_1G103900"/>
</dbReference>
<evidence type="ECO:0000313" key="1">
    <source>
        <dbReference type="EMBL" id="PVH65920.1"/>
    </source>
</evidence>
<proteinExistence type="predicted"/>
<accession>A0A2T8KUS0</accession>
<dbReference type="EMBL" id="CM008046">
    <property type="protein sequence ID" value="PVH65920.1"/>
    <property type="molecule type" value="Genomic_DNA"/>
</dbReference>